<gene>
    <name evidence="2" type="ORF">JJL50_01910</name>
</gene>
<dbReference type="AlphaFoldDB" id="A0ABD7C517"/>
<dbReference type="EMBL" id="CP067993">
    <property type="protein sequence ID" value="QQQ42834.1"/>
    <property type="molecule type" value="Genomic_DNA"/>
</dbReference>
<organism evidence="2 3">
    <name type="scientific">Stenotrophomonas maltophilia</name>
    <name type="common">Pseudomonas maltophilia</name>
    <name type="synonym">Xanthomonas maltophilia</name>
    <dbReference type="NCBI Taxonomy" id="40324"/>
    <lineage>
        <taxon>Bacteria</taxon>
        <taxon>Pseudomonadati</taxon>
        <taxon>Pseudomonadota</taxon>
        <taxon>Gammaproteobacteria</taxon>
        <taxon>Lysobacterales</taxon>
        <taxon>Lysobacteraceae</taxon>
        <taxon>Stenotrophomonas</taxon>
        <taxon>Stenotrophomonas maltophilia group</taxon>
    </lineage>
</organism>
<feature type="region of interest" description="Disordered" evidence="1">
    <location>
        <begin position="475"/>
        <end position="503"/>
    </location>
</feature>
<name>A0ABD7C517_STEMA</name>
<evidence type="ECO:0000313" key="2">
    <source>
        <dbReference type="EMBL" id="QQQ42834.1"/>
    </source>
</evidence>
<dbReference type="Proteomes" id="UP000596095">
    <property type="component" value="Chromosome"/>
</dbReference>
<evidence type="ECO:0008006" key="4">
    <source>
        <dbReference type="Google" id="ProtNLM"/>
    </source>
</evidence>
<protein>
    <recommendedName>
        <fullName evidence="4">ATP-binding protein</fullName>
    </recommendedName>
</protein>
<accession>A0ABD7C517</accession>
<sequence>MKLELYSEPFSKNGNLAGEGFKRLLGRPNLNLLQTLVRESLQNVIDATLPGRSPEARIRLRKLRDTERNTLSNSVLAQMPAGGPSKQILSDSLEKPELWVFEIADFGTVGLSGPVEADVAPSGEERANFVNFLKNVGAARDSHQGGGTYGYGKSSLYAMSSCSLVLVDSQTFNEGKPVRRLMACHLGEAFDASVGTGIRRFTGRHWWGMPAGSDSVAPATGAHALDLSGELGMFSRSEADSGTSIVIVDPELEVSSTQELGRELITCVLLNFWPRMSDTTAADRRLTVSIEIDGQPLDVPAPEAFPPLDLFCRALADIRSNAGSLKDVRSQRPAKALGKLAFAPGVAAQRHPLASSNGEDILAGASHIALMRPVELVVKYMRGAPYPDSLHEWAGVFVCSAESEVEEAFAQAEPPTHDDWAPDNLPKGKQQTMVRVGMRALRTHADTFVPTKSLSRSADPASPSLAATAGQMGRFLSPTSARGAGKPEVSRRGGPSPKKGVRLSSPEMIGLSLAQDGAALATFRVDLSNDGSQGPLTLIVEPKLVADGNGISAEDVPSNLLPRLHSVSLEAHDLISKDQILDVGLLSGEVTAVVRMVKGAAVTVAVRVLSEDAA</sequence>
<reference evidence="2 3" key="1">
    <citation type="submission" date="2021-01" db="EMBL/GenBank/DDBJ databases">
        <title>Genome Characterization of a novel Stenotrophomonas isolate with high keratinase activity.</title>
        <authorList>
            <person name="Cao Z.-J."/>
        </authorList>
    </citation>
    <scope>NUCLEOTIDE SEQUENCE [LARGE SCALE GENOMIC DNA]</scope>
    <source>
        <strain evidence="2 3">DHHJ</strain>
    </source>
</reference>
<evidence type="ECO:0000256" key="1">
    <source>
        <dbReference type="SAM" id="MobiDB-lite"/>
    </source>
</evidence>
<evidence type="ECO:0000313" key="3">
    <source>
        <dbReference type="Proteomes" id="UP000596095"/>
    </source>
</evidence>
<dbReference type="RefSeq" id="WP_201117985.1">
    <property type="nucleotide sequence ID" value="NZ_CP067993.1"/>
</dbReference>
<proteinExistence type="predicted"/>